<dbReference type="RefSeq" id="WP_377931388.1">
    <property type="nucleotide sequence ID" value="NZ_JBHUEA010000001.1"/>
</dbReference>
<sequence>MAQVLVVIGVIAVAWIVVASVVALLLGRAVRIADDRQKAQMAYRRPARSAQVARPAARRVPARAS</sequence>
<keyword evidence="1" id="KW-0812">Transmembrane</keyword>
<keyword evidence="3" id="KW-1185">Reference proteome</keyword>
<keyword evidence="1" id="KW-1133">Transmembrane helix</keyword>
<protein>
    <submittedName>
        <fullName evidence="2">Uncharacterized protein</fullName>
    </submittedName>
</protein>
<feature type="transmembrane region" description="Helical" evidence="1">
    <location>
        <begin position="6"/>
        <end position="26"/>
    </location>
</feature>
<evidence type="ECO:0000256" key="1">
    <source>
        <dbReference type="SAM" id="Phobius"/>
    </source>
</evidence>
<reference evidence="3" key="1">
    <citation type="journal article" date="2019" name="Int. J. Syst. Evol. Microbiol.">
        <title>The Global Catalogue of Microorganisms (GCM) 10K type strain sequencing project: providing services to taxonomists for standard genome sequencing and annotation.</title>
        <authorList>
            <consortium name="The Broad Institute Genomics Platform"/>
            <consortium name="The Broad Institute Genome Sequencing Center for Infectious Disease"/>
            <person name="Wu L."/>
            <person name="Ma J."/>
        </authorList>
    </citation>
    <scope>NUCLEOTIDE SEQUENCE [LARGE SCALE GENOMIC DNA]</scope>
    <source>
        <strain evidence="3">CGMCC 1.12471</strain>
    </source>
</reference>
<accession>A0ABW4L9W3</accession>
<proteinExistence type="predicted"/>
<dbReference type="EMBL" id="JBHUEA010000001">
    <property type="protein sequence ID" value="MFD1720181.1"/>
    <property type="molecule type" value="Genomic_DNA"/>
</dbReference>
<organism evidence="2 3">
    <name type="scientific">Amnibacterium endophyticum</name>
    <dbReference type="NCBI Taxonomy" id="2109337"/>
    <lineage>
        <taxon>Bacteria</taxon>
        <taxon>Bacillati</taxon>
        <taxon>Actinomycetota</taxon>
        <taxon>Actinomycetes</taxon>
        <taxon>Micrococcales</taxon>
        <taxon>Microbacteriaceae</taxon>
        <taxon>Amnibacterium</taxon>
    </lineage>
</organism>
<name>A0ABW4L9W3_9MICO</name>
<evidence type="ECO:0000313" key="3">
    <source>
        <dbReference type="Proteomes" id="UP001597347"/>
    </source>
</evidence>
<dbReference type="Proteomes" id="UP001597347">
    <property type="component" value="Unassembled WGS sequence"/>
</dbReference>
<comment type="caution">
    <text evidence="2">The sequence shown here is derived from an EMBL/GenBank/DDBJ whole genome shotgun (WGS) entry which is preliminary data.</text>
</comment>
<gene>
    <name evidence="2" type="ORF">ACFSBI_01340</name>
</gene>
<evidence type="ECO:0000313" key="2">
    <source>
        <dbReference type="EMBL" id="MFD1720181.1"/>
    </source>
</evidence>
<keyword evidence="1" id="KW-0472">Membrane</keyword>